<sequence length="313" mass="34065">MHFTKSFVAAVAFALASNFVVEASPIPSKAVEAYAPMGERKFTAEEIDHHEGLFKRAFPGVNNWNCKPSAARPRAVILVHGLIGSEDTNWAYMSPRFLAEGYCVYALTYGQLPGIPLIAGLDKIETSAGQLSTFIDKVLASTNTTKVDLVGHSQGSLMPRYYLKNLGGASKVNKFAAFGTIAYGTTLLGIAPFLTGLGLYDPIKKIVDPICKSCFQFLAGSPFLTELNNGGDTVPGVSYHFIQSQYDEVVTPYTSGRLRDNNPLVKNIKLQDLCALDLSEHAFQMLDPIVFHSVNAFLSPSEDQTINCLDALR</sequence>
<dbReference type="PANTHER" id="PTHR32015">
    <property type="entry name" value="FASTING INDUCED LIPASE"/>
    <property type="match status" value="1"/>
</dbReference>
<dbReference type="EMBL" id="JAAAUY010000479">
    <property type="protein sequence ID" value="KAF9329387.1"/>
    <property type="molecule type" value="Genomic_DNA"/>
</dbReference>
<keyword evidence="1" id="KW-0732">Signal</keyword>
<dbReference type="SUPFAM" id="SSF53474">
    <property type="entry name" value="alpha/beta-Hydrolases"/>
    <property type="match status" value="1"/>
</dbReference>
<comment type="caution">
    <text evidence="2">The sequence shown here is derived from an EMBL/GenBank/DDBJ whole genome shotgun (WGS) entry which is preliminary data.</text>
</comment>
<dbReference type="InterPro" id="IPR002918">
    <property type="entry name" value="Lipase_EstA/Esterase_EstB"/>
</dbReference>
<name>A0A9P5SLE0_9FUNG</name>
<feature type="chain" id="PRO_5040168829" description="Triacylglycerol lipase" evidence="1">
    <location>
        <begin position="24"/>
        <end position="313"/>
    </location>
</feature>
<evidence type="ECO:0000256" key="1">
    <source>
        <dbReference type="SAM" id="SignalP"/>
    </source>
</evidence>
<dbReference type="AlphaFoldDB" id="A0A9P5SLE0"/>
<gene>
    <name evidence="2" type="ORF">BG006_007512</name>
</gene>
<dbReference type="InterPro" id="IPR029058">
    <property type="entry name" value="AB_hydrolase_fold"/>
</dbReference>
<evidence type="ECO:0000313" key="3">
    <source>
        <dbReference type="Proteomes" id="UP000696485"/>
    </source>
</evidence>
<feature type="signal peptide" evidence="1">
    <location>
        <begin position="1"/>
        <end position="23"/>
    </location>
</feature>
<dbReference type="Gene3D" id="3.40.50.1820">
    <property type="entry name" value="alpha/beta hydrolase"/>
    <property type="match status" value="1"/>
</dbReference>
<protein>
    <recommendedName>
        <fullName evidence="4">Triacylglycerol lipase</fullName>
    </recommendedName>
</protein>
<dbReference type="Pfam" id="PF01674">
    <property type="entry name" value="Lipase_2"/>
    <property type="match status" value="1"/>
</dbReference>
<accession>A0A9P5SLE0</accession>
<reference evidence="2" key="1">
    <citation type="journal article" date="2020" name="Fungal Divers.">
        <title>Resolving the Mortierellaceae phylogeny through synthesis of multi-gene phylogenetics and phylogenomics.</title>
        <authorList>
            <person name="Vandepol N."/>
            <person name="Liber J."/>
            <person name="Desiro A."/>
            <person name="Na H."/>
            <person name="Kennedy M."/>
            <person name="Barry K."/>
            <person name="Grigoriev I.V."/>
            <person name="Miller A.N."/>
            <person name="O'Donnell K."/>
            <person name="Stajich J.E."/>
            <person name="Bonito G."/>
        </authorList>
    </citation>
    <scope>NUCLEOTIDE SEQUENCE</scope>
    <source>
        <strain evidence="2">NVP1</strain>
    </source>
</reference>
<evidence type="ECO:0000313" key="2">
    <source>
        <dbReference type="EMBL" id="KAF9329387.1"/>
    </source>
</evidence>
<proteinExistence type="predicted"/>
<dbReference type="PANTHER" id="PTHR32015:SF1">
    <property type="entry name" value="LIPASE"/>
    <property type="match status" value="1"/>
</dbReference>
<dbReference type="GO" id="GO:0016042">
    <property type="term" value="P:lipid catabolic process"/>
    <property type="evidence" value="ECO:0007669"/>
    <property type="project" value="InterPro"/>
</dbReference>
<evidence type="ECO:0008006" key="4">
    <source>
        <dbReference type="Google" id="ProtNLM"/>
    </source>
</evidence>
<organism evidence="2 3">
    <name type="scientific">Podila minutissima</name>
    <dbReference type="NCBI Taxonomy" id="64525"/>
    <lineage>
        <taxon>Eukaryota</taxon>
        <taxon>Fungi</taxon>
        <taxon>Fungi incertae sedis</taxon>
        <taxon>Mucoromycota</taxon>
        <taxon>Mortierellomycotina</taxon>
        <taxon>Mortierellomycetes</taxon>
        <taxon>Mortierellales</taxon>
        <taxon>Mortierellaceae</taxon>
        <taxon>Podila</taxon>
    </lineage>
</organism>
<dbReference type="GO" id="GO:0016298">
    <property type="term" value="F:lipase activity"/>
    <property type="evidence" value="ECO:0007669"/>
    <property type="project" value="TreeGrafter"/>
</dbReference>
<keyword evidence="3" id="KW-1185">Reference proteome</keyword>
<dbReference type="Proteomes" id="UP000696485">
    <property type="component" value="Unassembled WGS sequence"/>
</dbReference>